<comment type="similarity">
    <text evidence="3">Belongs to the RBR family.</text>
</comment>
<comment type="pathway">
    <text evidence="2">Protein modification; protein ubiquitination.</text>
</comment>
<dbReference type="PANTHER" id="PTHR22770:SF13">
    <property type="entry name" value="RING-TYPE DOMAIN-CONTAINING PROTEIN"/>
    <property type="match status" value="1"/>
</dbReference>
<dbReference type="EC" id="2.3.2.31" evidence="4"/>
<gene>
    <name evidence="19" type="ORF">LSTR_LSTR002706</name>
</gene>
<dbReference type="SUPFAM" id="SSF57850">
    <property type="entry name" value="RING/U-box"/>
    <property type="match status" value="3"/>
</dbReference>
<dbReference type="SMART" id="SM00547">
    <property type="entry name" value="ZnF_RBZ"/>
    <property type="match status" value="2"/>
</dbReference>
<keyword evidence="20" id="KW-1185">Reference proteome</keyword>
<dbReference type="Pfam" id="PF00641">
    <property type="entry name" value="Zn_ribbon_RanBP"/>
    <property type="match status" value="1"/>
</dbReference>
<dbReference type="InterPro" id="IPR001876">
    <property type="entry name" value="Znf_RanBP2"/>
</dbReference>
<dbReference type="PROSITE" id="PS50199">
    <property type="entry name" value="ZF_RANBP2_2"/>
    <property type="match status" value="2"/>
</dbReference>
<dbReference type="InterPro" id="IPR001841">
    <property type="entry name" value="Znf_RING"/>
</dbReference>
<reference evidence="19 20" key="1">
    <citation type="journal article" date="2017" name="Gigascience">
        <title>Genome sequence of the small brown planthopper, Laodelphax striatellus.</title>
        <authorList>
            <person name="Zhu J."/>
            <person name="Jiang F."/>
            <person name="Wang X."/>
            <person name="Yang P."/>
            <person name="Bao Y."/>
            <person name="Zhao W."/>
            <person name="Wang W."/>
            <person name="Lu H."/>
            <person name="Wang Q."/>
            <person name="Cui N."/>
            <person name="Li J."/>
            <person name="Chen X."/>
            <person name="Luo L."/>
            <person name="Yu J."/>
            <person name="Kang L."/>
            <person name="Cui F."/>
        </authorList>
    </citation>
    <scope>NUCLEOTIDE SEQUENCE [LARGE SCALE GENOMIC DNA]</scope>
    <source>
        <strain evidence="19">Lst14</strain>
    </source>
</reference>
<dbReference type="SMART" id="SM00213">
    <property type="entry name" value="UBQ"/>
    <property type="match status" value="1"/>
</dbReference>
<feature type="domain" description="RING-type" evidence="16">
    <location>
        <begin position="1621"/>
        <end position="1663"/>
    </location>
</feature>
<feature type="compositionally biased region" description="Basic and acidic residues" evidence="14">
    <location>
        <begin position="270"/>
        <end position="286"/>
    </location>
</feature>
<protein>
    <recommendedName>
        <fullName evidence="5">RanBP-type and C3HC4-type zinc finger-containing protein 1</fullName>
        <ecNumber evidence="4">2.3.2.31</ecNumber>
    </recommendedName>
</protein>
<feature type="region of interest" description="Disordered" evidence="14">
    <location>
        <begin position="447"/>
        <end position="504"/>
    </location>
</feature>
<evidence type="ECO:0000259" key="18">
    <source>
        <dbReference type="PROSITE" id="PS51873"/>
    </source>
</evidence>
<dbReference type="GO" id="GO:0008270">
    <property type="term" value="F:zinc ion binding"/>
    <property type="evidence" value="ECO:0007669"/>
    <property type="project" value="UniProtKB-KW"/>
</dbReference>
<feature type="compositionally biased region" description="Low complexity" evidence="14">
    <location>
        <begin position="455"/>
        <end position="466"/>
    </location>
</feature>
<feature type="domain" description="RanBP2-type" evidence="17">
    <location>
        <begin position="1532"/>
        <end position="1565"/>
    </location>
</feature>
<dbReference type="InterPro" id="IPR044066">
    <property type="entry name" value="TRIAD_supradom"/>
</dbReference>
<feature type="domain" description="Ubiquitin-like" evidence="15">
    <location>
        <begin position="1355"/>
        <end position="1417"/>
    </location>
</feature>
<dbReference type="STRING" id="195883.A0A482X5M0"/>
<evidence type="ECO:0000256" key="2">
    <source>
        <dbReference type="ARBA" id="ARBA00004906"/>
    </source>
</evidence>
<dbReference type="GO" id="GO:0071797">
    <property type="term" value="C:LUBAC complex"/>
    <property type="evidence" value="ECO:0007669"/>
    <property type="project" value="TreeGrafter"/>
</dbReference>
<feature type="compositionally biased region" description="Acidic residues" evidence="14">
    <location>
        <begin position="76"/>
        <end position="89"/>
    </location>
</feature>
<evidence type="ECO:0000256" key="7">
    <source>
        <dbReference type="ARBA" id="ARBA00022679"/>
    </source>
</evidence>
<dbReference type="EMBL" id="QKKF02017260">
    <property type="protein sequence ID" value="RZF41074.1"/>
    <property type="molecule type" value="Genomic_DNA"/>
</dbReference>
<dbReference type="InterPro" id="IPR036443">
    <property type="entry name" value="Znf_RanBP2_sf"/>
</dbReference>
<keyword evidence="10 13" id="KW-0863">Zinc-finger</keyword>
<dbReference type="PANTHER" id="PTHR22770">
    <property type="entry name" value="UBIQUITIN CONJUGATING ENZYME 7 INTERACTING PROTEIN-RELATED"/>
    <property type="match status" value="1"/>
</dbReference>
<evidence type="ECO:0000259" key="15">
    <source>
        <dbReference type="PROSITE" id="PS50053"/>
    </source>
</evidence>
<feature type="region of interest" description="Disordered" evidence="14">
    <location>
        <begin position="268"/>
        <end position="393"/>
    </location>
</feature>
<dbReference type="PROSITE" id="PS01358">
    <property type="entry name" value="ZF_RANBP2_1"/>
    <property type="match status" value="2"/>
</dbReference>
<evidence type="ECO:0000256" key="14">
    <source>
        <dbReference type="SAM" id="MobiDB-lite"/>
    </source>
</evidence>
<dbReference type="GO" id="GO:0043130">
    <property type="term" value="F:ubiquitin binding"/>
    <property type="evidence" value="ECO:0007669"/>
    <property type="project" value="TreeGrafter"/>
</dbReference>
<evidence type="ECO:0000256" key="10">
    <source>
        <dbReference type="ARBA" id="ARBA00022771"/>
    </source>
</evidence>
<evidence type="ECO:0000256" key="11">
    <source>
        <dbReference type="ARBA" id="ARBA00022786"/>
    </source>
</evidence>
<keyword evidence="9" id="KW-0677">Repeat</keyword>
<dbReference type="Gene3D" id="3.30.40.10">
    <property type="entry name" value="Zinc/RING finger domain, C3HC4 (zinc finger)"/>
    <property type="match status" value="1"/>
</dbReference>
<dbReference type="PROSITE" id="PS50089">
    <property type="entry name" value="ZF_RING_2"/>
    <property type="match status" value="1"/>
</dbReference>
<dbReference type="SMART" id="SM00184">
    <property type="entry name" value="RING"/>
    <property type="match status" value="1"/>
</dbReference>
<dbReference type="CDD" id="cd16633">
    <property type="entry name" value="mRING-HC-C3HC3D_RBR_HOIL1"/>
    <property type="match status" value="1"/>
</dbReference>
<dbReference type="OrthoDB" id="261960at2759"/>
<feature type="compositionally biased region" description="Low complexity" evidence="14">
    <location>
        <begin position="1234"/>
        <end position="1246"/>
    </location>
</feature>
<feature type="region of interest" description="Disordered" evidence="14">
    <location>
        <begin position="779"/>
        <end position="818"/>
    </location>
</feature>
<comment type="caution">
    <text evidence="19">The sequence shown here is derived from an EMBL/GenBank/DDBJ whole genome shotgun (WGS) entry which is preliminary data.</text>
</comment>
<dbReference type="Gene3D" id="2.30.30.380">
    <property type="entry name" value="Zn-finger domain of Sec23/24"/>
    <property type="match status" value="2"/>
</dbReference>
<feature type="compositionally biased region" description="Low complexity" evidence="14">
    <location>
        <begin position="369"/>
        <end position="380"/>
    </location>
</feature>
<dbReference type="PROSITE" id="PS50053">
    <property type="entry name" value="UBIQUITIN_2"/>
    <property type="match status" value="1"/>
</dbReference>
<evidence type="ECO:0000256" key="6">
    <source>
        <dbReference type="ARBA" id="ARBA00022553"/>
    </source>
</evidence>
<feature type="region of interest" description="Disordered" evidence="14">
    <location>
        <begin position="209"/>
        <end position="246"/>
    </location>
</feature>
<evidence type="ECO:0000313" key="20">
    <source>
        <dbReference type="Proteomes" id="UP000291343"/>
    </source>
</evidence>
<dbReference type="InParanoid" id="A0A482X5M0"/>
<evidence type="ECO:0000256" key="5">
    <source>
        <dbReference type="ARBA" id="ARBA00017887"/>
    </source>
</evidence>
<evidence type="ECO:0000259" key="16">
    <source>
        <dbReference type="PROSITE" id="PS50089"/>
    </source>
</evidence>
<dbReference type="Proteomes" id="UP000291343">
    <property type="component" value="Unassembled WGS sequence"/>
</dbReference>
<keyword evidence="8" id="KW-0479">Metal-binding</keyword>
<proteinExistence type="inferred from homology"/>
<keyword evidence="7" id="KW-0808">Transferase</keyword>
<feature type="compositionally biased region" description="Polar residues" evidence="14">
    <location>
        <begin position="335"/>
        <end position="368"/>
    </location>
</feature>
<dbReference type="PROSITE" id="PS51873">
    <property type="entry name" value="TRIAD"/>
    <property type="match status" value="1"/>
</dbReference>
<keyword evidence="12" id="KW-0862">Zinc</keyword>
<dbReference type="InterPro" id="IPR017907">
    <property type="entry name" value="Znf_RING_CS"/>
</dbReference>
<dbReference type="InterPro" id="IPR029071">
    <property type="entry name" value="Ubiquitin-like_domsf"/>
</dbReference>
<dbReference type="InterPro" id="IPR013083">
    <property type="entry name" value="Znf_RING/FYVE/PHD"/>
</dbReference>
<evidence type="ECO:0000256" key="9">
    <source>
        <dbReference type="ARBA" id="ARBA00022737"/>
    </source>
</evidence>
<feature type="region of interest" description="Disordered" evidence="14">
    <location>
        <begin position="75"/>
        <end position="105"/>
    </location>
</feature>
<feature type="domain" description="RING-type" evidence="18">
    <location>
        <begin position="1617"/>
        <end position="1845"/>
    </location>
</feature>
<dbReference type="InterPro" id="IPR047558">
    <property type="entry name" value="BRcat_RBR_HOIL1"/>
</dbReference>
<name>A0A482X5M0_LAOST</name>
<feature type="region of interest" description="Disordered" evidence="14">
    <location>
        <begin position="1483"/>
        <end position="1530"/>
    </location>
</feature>
<feature type="region of interest" description="Disordered" evidence="14">
    <location>
        <begin position="1275"/>
        <end position="1297"/>
    </location>
</feature>
<organism evidence="19 20">
    <name type="scientific">Laodelphax striatellus</name>
    <name type="common">Small brown planthopper</name>
    <name type="synonym">Delphax striatella</name>
    <dbReference type="NCBI Taxonomy" id="195883"/>
    <lineage>
        <taxon>Eukaryota</taxon>
        <taxon>Metazoa</taxon>
        <taxon>Ecdysozoa</taxon>
        <taxon>Arthropoda</taxon>
        <taxon>Hexapoda</taxon>
        <taxon>Insecta</taxon>
        <taxon>Pterygota</taxon>
        <taxon>Neoptera</taxon>
        <taxon>Paraneoptera</taxon>
        <taxon>Hemiptera</taxon>
        <taxon>Auchenorrhyncha</taxon>
        <taxon>Fulgoroidea</taxon>
        <taxon>Delphacidae</taxon>
        <taxon>Criomorphinae</taxon>
        <taxon>Laodelphax</taxon>
    </lineage>
</organism>
<comment type="catalytic activity">
    <reaction evidence="1">
        <text>[E2 ubiquitin-conjugating enzyme]-S-ubiquitinyl-L-cysteine + [acceptor protein]-L-lysine = [E2 ubiquitin-conjugating enzyme]-L-cysteine + [acceptor protein]-N(6)-ubiquitinyl-L-lysine.</text>
        <dbReference type="EC" id="2.3.2.31"/>
    </reaction>
</comment>
<dbReference type="InterPro" id="IPR051628">
    <property type="entry name" value="LUBAC_E3_Ligases"/>
</dbReference>
<feature type="compositionally biased region" description="Polar residues" evidence="14">
    <location>
        <begin position="788"/>
        <end position="797"/>
    </location>
</feature>
<feature type="region of interest" description="Disordered" evidence="14">
    <location>
        <begin position="1008"/>
        <end position="1041"/>
    </location>
</feature>
<evidence type="ECO:0000256" key="12">
    <source>
        <dbReference type="ARBA" id="ARBA00022833"/>
    </source>
</evidence>
<keyword evidence="6" id="KW-0597">Phosphoprotein</keyword>
<accession>A0A482X5M0</accession>
<keyword evidence="11" id="KW-0833">Ubl conjugation pathway</keyword>
<dbReference type="GO" id="GO:0061630">
    <property type="term" value="F:ubiquitin protein ligase activity"/>
    <property type="evidence" value="ECO:0007669"/>
    <property type="project" value="UniProtKB-EC"/>
</dbReference>
<evidence type="ECO:0000256" key="8">
    <source>
        <dbReference type="ARBA" id="ARBA00022723"/>
    </source>
</evidence>
<dbReference type="UniPathway" id="UPA00143"/>
<feature type="compositionally biased region" description="Polar residues" evidence="14">
    <location>
        <begin position="211"/>
        <end position="224"/>
    </location>
</feature>
<dbReference type="InterPro" id="IPR000626">
    <property type="entry name" value="Ubiquitin-like_dom"/>
</dbReference>
<feature type="region of interest" description="Disordered" evidence="14">
    <location>
        <begin position="1223"/>
        <end position="1254"/>
    </location>
</feature>
<dbReference type="SUPFAM" id="SSF90209">
    <property type="entry name" value="Ran binding protein zinc finger-like"/>
    <property type="match status" value="1"/>
</dbReference>
<evidence type="ECO:0000256" key="13">
    <source>
        <dbReference type="PROSITE-ProRule" id="PRU00322"/>
    </source>
</evidence>
<feature type="compositionally biased region" description="Polar residues" evidence="14">
    <location>
        <begin position="1026"/>
        <end position="1041"/>
    </location>
</feature>
<evidence type="ECO:0000256" key="3">
    <source>
        <dbReference type="ARBA" id="ARBA00008278"/>
    </source>
</evidence>
<sequence>MSGVFSQNVQASSQVESISVSDSVQFASRRQVFFRHGRSHSDSSQDVLSSSSRKEKTASGLFSFLRWFRRIKSEGDTDDEDDEDDDDETGNSNHCSNAIEVFPPSPRLIRSNSSSCGSVDTLFSTATASSFAFIHPYNYRPFGPVLQSQTRIADDADTETYRQRVKQSERVRQLDKNISLKKKYNLFGSGTICRSLDSVAGRFAKIENTDSDNNLATGSQGSTLNRKKRKAPPPPQLSPNDYSLPSTLNHLAKQKTTSGKDKLKVNNLEEPFHRRTVSESARDKKAGAYCHVRGKRKAPPPPVTTSAAGNEKVNKSGNHSLGRKKRPAPQPPKQVNSEKQSLTEVSSIEKQSFTVDPSTAEASSTSVENKNNVVRYRNNNSSGREKKQGSLSLEEKERLLKNIAKLQAVAEKRSSLCCTPPSSPNLSQKMAYSLSNDTLRLEKGILKPNRSEDGASPSSTASSSTSNLHVDATKLTPSSPVSPRPWYKRNIIKDNHSSPSGKTLFDKKKEKTKVDDWMPDVAISRSSLIVNDSGNKFNLFSPKSDKVDEKRKSQISMLVNISELDREAAEIVQKEHAKEKAILDAEDAKFYSFPELQDSATNNDQHIQQSVDSPKRSSARELVSLFNAITNVTKVTVNTTFFSRETASLFSRDGREKRFSFGSNATREDEKLSQFDRPSSPRNTEIKQETVIFEARETYLESPGEKRRRWNRVNAVESDDADVGGEAGRVTIEEIKEFDDEEDENAEKNSKTQELFEANRLKRHHSPSPSIPTIAEVSETTSSVATTPGSAIQSLASPTTPTTPHPFPGPSTVDPKPLTKTPVSNSYWACTQCTLENPSWRFTCEVCDTWKPSNIKTKQVILPFNRLNKPTVTNKDENEKEQLNLNDDSLLKNIDDEILLRKKLHDTKEIDIEKDAITVNDTSPEVTNEKPIDLGESTDIEEVRKARLAFFNKSDTIEDQADRTHEDKSLDVLNIIKVSGVKPVIQSSSSSNADERLKLREMLKDLKHSLPKRSKQAIPTGDSTEKSQPTPSSNKNVDSSENAISYGQVVNDTAVKNLGAIKKTTPPIQKNDKRKHAADVVKSVQVDDKKNENAEVYLMKTETIIEEIRMKKQPDQKPNKVSSSAQTSSIIRKCDIPPNTEKPIVENPLQKTNSNSYVVPITEEEYTIKDGVLSSSISKNKTTIAKKTFELILAQDFADIKATKTGKGFLPAHVYANLPSKASLASKGNDADESSSSSDALSTPAAVSDDQATEVDRLTEKLTCAKGIADFRADLVPPESDESKSRERSGSAGGSRRPSYLVNTVAVNRRLRRLEAAIAKGDLHLAAQLARELAQLKINCSVTRHKVIDSIVVDMYVEDKVSHQGPIAVTVSPSMSVAELKMKVERELEIPAAYQRWILGKQLAGDDKVSLADLGVSVQHCPIFLYLVAPESSQATNAVEFDGAAAAVVEAAPEMIPPQPPPPPEQIKRGGWYYNDEEDKYSFCADSDQSGSTPGSPEPVDLQSDYSEEEELSDRPPTPPQRHIDLETPSTSNGTLKLGWKCDVCTLMNSPLRPVCAACTSPRPAAYQIPTDYQASEQELMRIQNEEKVLQVTAEERLKNYQELVNLENADIVASAEPFDCPICLLLCQPGDGVVLRDCLHTFCRPCLVDTVQYSEEAEVKCPYRDANYACDSALLQREIKALVPADVYEQHLAKSRTQAENKIGNTFHCKTPDCRGWGIFEDNVNEFPCPVCNFVNCLTCKAIHTGINCKQYQERAKQDSDTNADARRTNAMLEEMVERGEAMKCPTCQVILMKKWGCDWLRCSMCKTEICWVTRGPRWGPLGKGDTSGGCHCGVNGVKCHPKCNYCH</sequence>
<dbReference type="GO" id="GO:0009893">
    <property type="term" value="P:positive regulation of metabolic process"/>
    <property type="evidence" value="ECO:0007669"/>
    <property type="project" value="UniProtKB-ARBA"/>
</dbReference>
<dbReference type="FunFam" id="3.30.40.10:FF:000137">
    <property type="entry name" value="RanBP-type and C3HC4-type zinc finger-containing protein 1"/>
    <property type="match status" value="1"/>
</dbReference>
<dbReference type="CDD" id="cd20345">
    <property type="entry name" value="BRcat_RBR_HOIL1"/>
    <property type="match status" value="1"/>
</dbReference>
<dbReference type="SMR" id="A0A482X5M0"/>
<dbReference type="CDD" id="cd20358">
    <property type="entry name" value="Rcat_RBR_HOIL1"/>
    <property type="match status" value="1"/>
</dbReference>
<evidence type="ECO:0000259" key="17">
    <source>
        <dbReference type="PROSITE" id="PS50199"/>
    </source>
</evidence>
<feature type="compositionally biased region" description="Basic and acidic residues" evidence="14">
    <location>
        <begin position="383"/>
        <end position="393"/>
    </location>
</feature>
<evidence type="ECO:0000256" key="4">
    <source>
        <dbReference type="ARBA" id="ARBA00012251"/>
    </source>
</evidence>
<dbReference type="GO" id="GO:0043161">
    <property type="term" value="P:proteasome-mediated ubiquitin-dependent protein catabolic process"/>
    <property type="evidence" value="ECO:0007669"/>
    <property type="project" value="TreeGrafter"/>
</dbReference>
<evidence type="ECO:0000256" key="1">
    <source>
        <dbReference type="ARBA" id="ARBA00001798"/>
    </source>
</evidence>
<dbReference type="InterPro" id="IPR047559">
    <property type="entry name" value="HOIL1_RBR_mRING-HC-C3HC3D"/>
</dbReference>
<dbReference type="SUPFAM" id="SSF54236">
    <property type="entry name" value="Ubiquitin-like"/>
    <property type="match status" value="1"/>
</dbReference>
<feature type="domain" description="RanBP2-type" evidence="17">
    <location>
        <begin position="824"/>
        <end position="853"/>
    </location>
</feature>
<dbReference type="InterPro" id="IPR047557">
    <property type="entry name" value="Rcat_RBR_HOIL1"/>
</dbReference>
<dbReference type="PROSITE" id="PS00518">
    <property type="entry name" value="ZF_RING_1"/>
    <property type="match status" value="1"/>
</dbReference>
<evidence type="ECO:0000313" key="19">
    <source>
        <dbReference type="EMBL" id="RZF41074.1"/>
    </source>
</evidence>
<feature type="region of interest" description="Disordered" evidence="14">
    <location>
        <begin position="661"/>
        <end position="684"/>
    </location>
</feature>
<dbReference type="GO" id="GO:0097039">
    <property type="term" value="P:protein linear polyubiquitination"/>
    <property type="evidence" value="ECO:0007669"/>
    <property type="project" value="TreeGrafter"/>
</dbReference>
<dbReference type="Gene3D" id="3.10.20.90">
    <property type="entry name" value="Phosphatidylinositol 3-kinase Catalytic Subunit, Chain A, domain 1"/>
    <property type="match status" value="1"/>
</dbReference>